<gene>
    <name evidence="4" type="ORF">K469DRAFT_623312</name>
</gene>
<dbReference type="Gene3D" id="3.40.50.720">
    <property type="entry name" value="NAD(P)-binding Rossmann-like Domain"/>
    <property type="match status" value="1"/>
</dbReference>
<accession>A0A6A6ELE3</accession>
<reference evidence="4" key="1">
    <citation type="journal article" date="2020" name="Stud. Mycol.">
        <title>101 Dothideomycetes genomes: a test case for predicting lifestyles and emergence of pathogens.</title>
        <authorList>
            <person name="Haridas S."/>
            <person name="Albert R."/>
            <person name="Binder M."/>
            <person name="Bloem J."/>
            <person name="Labutti K."/>
            <person name="Salamov A."/>
            <person name="Andreopoulos B."/>
            <person name="Baker S."/>
            <person name="Barry K."/>
            <person name="Bills G."/>
            <person name="Bluhm B."/>
            <person name="Cannon C."/>
            <person name="Castanera R."/>
            <person name="Culley D."/>
            <person name="Daum C."/>
            <person name="Ezra D."/>
            <person name="Gonzalez J."/>
            <person name="Henrissat B."/>
            <person name="Kuo A."/>
            <person name="Liang C."/>
            <person name="Lipzen A."/>
            <person name="Lutzoni F."/>
            <person name="Magnuson J."/>
            <person name="Mondo S."/>
            <person name="Nolan M."/>
            <person name="Ohm R."/>
            <person name="Pangilinan J."/>
            <person name="Park H.-J."/>
            <person name="Ramirez L."/>
            <person name="Alfaro M."/>
            <person name="Sun H."/>
            <person name="Tritt A."/>
            <person name="Yoshinaga Y."/>
            <person name="Zwiers L.-H."/>
            <person name="Turgeon B."/>
            <person name="Goodwin S."/>
            <person name="Spatafora J."/>
            <person name="Crous P."/>
            <person name="Grigoriev I."/>
        </authorList>
    </citation>
    <scope>NUCLEOTIDE SEQUENCE</scope>
    <source>
        <strain evidence="4">CBS 207.26</strain>
    </source>
</reference>
<dbReference type="Pfam" id="PF00106">
    <property type="entry name" value="adh_short"/>
    <property type="match status" value="1"/>
</dbReference>
<dbReference type="PANTHER" id="PTHR44229:SF4">
    <property type="entry name" value="15-HYDROXYPROSTAGLANDIN DEHYDROGENASE [NAD(+)]"/>
    <property type="match status" value="1"/>
</dbReference>
<dbReference type="PROSITE" id="PS00061">
    <property type="entry name" value="ADH_SHORT"/>
    <property type="match status" value="1"/>
</dbReference>
<evidence type="ECO:0000313" key="4">
    <source>
        <dbReference type="EMBL" id="KAF2191539.1"/>
    </source>
</evidence>
<dbReference type="OrthoDB" id="37659at2759"/>
<dbReference type="SUPFAM" id="SSF51735">
    <property type="entry name" value="NAD(P)-binding Rossmann-fold domains"/>
    <property type="match status" value="1"/>
</dbReference>
<dbReference type="EMBL" id="ML994617">
    <property type="protein sequence ID" value="KAF2191539.1"/>
    <property type="molecule type" value="Genomic_DNA"/>
</dbReference>
<comment type="similarity">
    <text evidence="1">Belongs to the short-chain dehydrogenases/reductases (SDR) family.</text>
</comment>
<dbReference type="InterPro" id="IPR036291">
    <property type="entry name" value="NAD(P)-bd_dom_sf"/>
</dbReference>
<evidence type="ECO:0000256" key="2">
    <source>
        <dbReference type="ARBA" id="ARBA00022857"/>
    </source>
</evidence>
<evidence type="ECO:0000256" key="3">
    <source>
        <dbReference type="ARBA" id="ARBA00023002"/>
    </source>
</evidence>
<evidence type="ECO:0000313" key="5">
    <source>
        <dbReference type="Proteomes" id="UP000800200"/>
    </source>
</evidence>
<keyword evidence="5" id="KW-1185">Reference proteome</keyword>
<protein>
    <submittedName>
        <fullName evidence="4">NAD(P)-binding protein</fullName>
    </submittedName>
</protein>
<dbReference type="AlphaFoldDB" id="A0A6A6ELE3"/>
<sequence length="289" mass="31618">MTEPSQTAFITGGASGIGRAVAEMLVFKGFRVFIADCDLSGAQSLSSTLNQKYKSDLIHCAETDVSSWPSQLTAFQKAVDTFKRIDYVFPIAGIAERQWIPKPSENSTGFQEPDLGVLDINLKGVLYSVALAVQQFRRQEIDSYGFRGKIGVVASVCGFYTIPTLPVYTAAKHGVVGLIRSYGQYLPKSAITLNAICPNVVRTSISTSQFYDRVESEGLLVPMEGILAAFENMLGENGESGVIWECGPKGGFVRRARVQEMEEGRGGYLDGESRRSCELIYERALALHE</sequence>
<dbReference type="GO" id="GO:0016616">
    <property type="term" value="F:oxidoreductase activity, acting on the CH-OH group of donors, NAD or NADP as acceptor"/>
    <property type="evidence" value="ECO:0007669"/>
    <property type="project" value="TreeGrafter"/>
</dbReference>
<keyword evidence="2" id="KW-0521">NADP</keyword>
<name>A0A6A6ELE3_9PEZI</name>
<dbReference type="GO" id="GO:0005737">
    <property type="term" value="C:cytoplasm"/>
    <property type="evidence" value="ECO:0007669"/>
    <property type="project" value="TreeGrafter"/>
</dbReference>
<proteinExistence type="inferred from homology"/>
<dbReference type="InterPro" id="IPR020904">
    <property type="entry name" value="Sc_DH/Rdtase_CS"/>
</dbReference>
<evidence type="ECO:0000256" key="1">
    <source>
        <dbReference type="ARBA" id="ARBA00006484"/>
    </source>
</evidence>
<dbReference type="InterPro" id="IPR002347">
    <property type="entry name" value="SDR_fam"/>
</dbReference>
<dbReference type="PRINTS" id="PR00081">
    <property type="entry name" value="GDHRDH"/>
</dbReference>
<keyword evidence="3" id="KW-0560">Oxidoreductase</keyword>
<organism evidence="4 5">
    <name type="scientific">Zopfia rhizophila CBS 207.26</name>
    <dbReference type="NCBI Taxonomy" id="1314779"/>
    <lineage>
        <taxon>Eukaryota</taxon>
        <taxon>Fungi</taxon>
        <taxon>Dikarya</taxon>
        <taxon>Ascomycota</taxon>
        <taxon>Pezizomycotina</taxon>
        <taxon>Dothideomycetes</taxon>
        <taxon>Dothideomycetes incertae sedis</taxon>
        <taxon>Zopfiaceae</taxon>
        <taxon>Zopfia</taxon>
    </lineage>
</organism>
<dbReference type="Proteomes" id="UP000800200">
    <property type="component" value="Unassembled WGS sequence"/>
</dbReference>
<dbReference type="PANTHER" id="PTHR44229">
    <property type="entry name" value="15-HYDROXYPROSTAGLANDIN DEHYDROGENASE [NAD(+)]"/>
    <property type="match status" value="1"/>
</dbReference>